<keyword evidence="8" id="KW-0812">Transmembrane</keyword>
<dbReference type="SMART" id="SM00220">
    <property type="entry name" value="S_TKc"/>
    <property type="match status" value="1"/>
</dbReference>
<proteinExistence type="predicted"/>
<keyword evidence="4" id="KW-0547">Nucleotide-binding</keyword>
<dbReference type="SUPFAM" id="SSF56112">
    <property type="entry name" value="Protein kinase-like (PK-like)"/>
    <property type="match status" value="1"/>
</dbReference>
<evidence type="ECO:0000256" key="4">
    <source>
        <dbReference type="ARBA" id="ARBA00022741"/>
    </source>
</evidence>
<name>A0ABU8EE15_9ACTN</name>
<evidence type="ECO:0000313" key="11">
    <source>
        <dbReference type="Proteomes" id="UP001373496"/>
    </source>
</evidence>
<dbReference type="InterPro" id="IPR011009">
    <property type="entry name" value="Kinase-like_dom_sf"/>
</dbReference>
<dbReference type="Gene3D" id="1.10.510.10">
    <property type="entry name" value="Transferase(Phosphotransferase) domain 1"/>
    <property type="match status" value="1"/>
</dbReference>
<evidence type="ECO:0000256" key="8">
    <source>
        <dbReference type="SAM" id="Phobius"/>
    </source>
</evidence>
<keyword evidence="3 10" id="KW-0808">Transferase</keyword>
<comment type="caution">
    <text evidence="10">The sequence shown here is derived from an EMBL/GenBank/DDBJ whole genome shotgun (WGS) entry which is preliminary data.</text>
</comment>
<dbReference type="PROSITE" id="PS00108">
    <property type="entry name" value="PROTEIN_KINASE_ST"/>
    <property type="match status" value="1"/>
</dbReference>
<evidence type="ECO:0000259" key="9">
    <source>
        <dbReference type="PROSITE" id="PS50011"/>
    </source>
</evidence>
<dbReference type="PROSITE" id="PS50011">
    <property type="entry name" value="PROTEIN_KINASE_DOM"/>
    <property type="match status" value="1"/>
</dbReference>
<dbReference type="GO" id="GO:0004674">
    <property type="term" value="F:protein serine/threonine kinase activity"/>
    <property type="evidence" value="ECO:0007669"/>
    <property type="project" value="UniProtKB-EC"/>
</dbReference>
<evidence type="ECO:0000256" key="3">
    <source>
        <dbReference type="ARBA" id="ARBA00022679"/>
    </source>
</evidence>
<dbReference type="Gene3D" id="3.30.200.20">
    <property type="entry name" value="Phosphorylase Kinase, domain 1"/>
    <property type="match status" value="1"/>
</dbReference>
<keyword evidence="5 10" id="KW-0418">Kinase</keyword>
<evidence type="ECO:0000256" key="6">
    <source>
        <dbReference type="ARBA" id="ARBA00022840"/>
    </source>
</evidence>
<evidence type="ECO:0000256" key="2">
    <source>
        <dbReference type="ARBA" id="ARBA00022527"/>
    </source>
</evidence>
<dbReference type="EMBL" id="JBAPLV010000037">
    <property type="protein sequence ID" value="MEI4281114.1"/>
    <property type="molecule type" value="Genomic_DNA"/>
</dbReference>
<dbReference type="PANTHER" id="PTHR43289:SF6">
    <property type="entry name" value="SERINE_THREONINE-PROTEIN KINASE NEKL-3"/>
    <property type="match status" value="1"/>
</dbReference>
<feature type="compositionally biased region" description="Low complexity" evidence="7">
    <location>
        <begin position="435"/>
        <end position="470"/>
    </location>
</feature>
<accession>A0ABU8EE15</accession>
<organism evidence="10 11">
    <name type="scientific">Klenkia terrae</name>
    <dbReference type="NCBI Taxonomy" id="1052259"/>
    <lineage>
        <taxon>Bacteria</taxon>
        <taxon>Bacillati</taxon>
        <taxon>Actinomycetota</taxon>
        <taxon>Actinomycetes</taxon>
        <taxon>Geodermatophilales</taxon>
        <taxon>Geodermatophilaceae</taxon>
        <taxon>Klenkia</taxon>
    </lineage>
</organism>
<protein>
    <recommendedName>
        <fullName evidence="1">non-specific serine/threonine protein kinase</fullName>
        <ecNumber evidence="1">2.7.11.1</ecNumber>
    </recommendedName>
</protein>
<dbReference type="Proteomes" id="UP001373496">
    <property type="component" value="Unassembled WGS sequence"/>
</dbReference>
<keyword evidence="6" id="KW-0067">ATP-binding</keyword>
<dbReference type="CDD" id="cd14014">
    <property type="entry name" value="STKc_PknB_like"/>
    <property type="match status" value="1"/>
</dbReference>
<keyword evidence="2" id="KW-0723">Serine/threonine-protein kinase</keyword>
<keyword evidence="8" id="KW-1133">Transmembrane helix</keyword>
<sequence length="517" mass="50901">MEPLTRTVGDRYELRSLIATGGMGQVWRAHDQRLGRAVAVKVLRGEFAGDADFLARFRAEARHAALLGHRNVVAVYDYGETAAPDGEQLAYLVMELVPGDSLAAVRRRQGVLPADQVLEIVTQTAAGLGAAHEVGIVHRDVKPGNLLLRPDGSVAVTDFGISWSAESVALTATGQVIGTAHYLSPEQARGRPATPASDVYALGMVAYELLAGRRAFDGASSVSVALSQIQDEPDPLPADVPGPVRDLVAAMLVKDAAGRLADGDAVVAAATATRAAIGAAGEPTELLDLVPPTGLTALMDPATATGTGAASAPPRRRRKPLLLAGVLAALLLVGGGAALLLGLGGSSGPEGGSASSAATTTAAPSTPDPVTLDAAAYLGRPVSAVTAELTGLGLVVTTEEVAGDGSTAGLVVEVAPVGTALQPGAAVTVRYGSAAPPTTAAPTTEPPVTVVSTQAPAPTTDPPAADTPADPGGGGPGGGGPGNGNGNGNGGPGNGNGNGGGPGNGNGNGNGRGPGAP</sequence>
<reference evidence="10 11" key="1">
    <citation type="submission" date="2024-03" db="EMBL/GenBank/DDBJ databases">
        <title>Draft genome sequence of Klenkia terrae.</title>
        <authorList>
            <person name="Duangmal K."/>
            <person name="Chantavorakit T."/>
        </authorList>
    </citation>
    <scope>NUCLEOTIDE SEQUENCE [LARGE SCALE GENOMIC DNA]</scope>
    <source>
        <strain evidence="10 11">JCM 17786</strain>
    </source>
</reference>
<dbReference type="PANTHER" id="PTHR43289">
    <property type="entry name" value="MITOGEN-ACTIVATED PROTEIN KINASE KINASE KINASE 20-RELATED"/>
    <property type="match status" value="1"/>
</dbReference>
<evidence type="ECO:0000256" key="5">
    <source>
        <dbReference type="ARBA" id="ARBA00022777"/>
    </source>
</evidence>
<feature type="domain" description="Protein kinase" evidence="9">
    <location>
        <begin position="12"/>
        <end position="277"/>
    </location>
</feature>
<dbReference type="Pfam" id="PF00069">
    <property type="entry name" value="Pkinase"/>
    <property type="match status" value="1"/>
</dbReference>
<keyword evidence="8" id="KW-0472">Membrane</keyword>
<dbReference type="EC" id="2.7.11.1" evidence="1"/>
<evidence type="ECO:0000256" key="7">
    <source>
        <dbReference type="SAM" id="MobiDB-lite"/>
    </source>
</evidence>
<feature type="region of interest" description="Disordered" evidence="7">
    <location>
        <begin position="435"/>
        <end position="517"/>
    </location>
</feature>
<keyword evidence="11" id="KW-1185">Reference proteome</keyword>
<dbReference type="InterPro" id="IPR008271">
    <property type="entry name" value="Ser/Thr_kinase_AS"/>
</dbReference>
<feature type="transmembrane region" description="Helical" evidence="8">
    <location>
        <begin position="321"/>
        <end position="343"/>
    </location>
</feature>
<gene>
    <name evidence="10" type="ORF">UXQ13_21765</name>
</gene>
<dbReference type="RefSeq" id="WP_336392955.1">
    <property type="nucleotide sequence ID" value="NZ_JBAPLV010000037.1"/>
</dbReference>
<evidence type="ECO:0000313" key="10">
    <source>
        <dbReference type="EMBL" id="MEI4281114.1"/>
    </source>
</evidence>
<dbReference type="Gene3D" id="3.30.10.20">
    <property type="match status" value="1"/>
</dbReference>
<evidence type="ECO:0000256" key="1">
    <source>
        <dbReference type="ARBA" id="ARBA00012513"/>
    </source>
</evidence>
<feature type="compositionally biased region" description="Gly residues" evidence="7">
    <location>
        <begin position="471"/>
        <end position="517"/>
    </location>
</feature>
<dbReference type="InterPro" id="IPR000719">
    <property type="entry name" value="Prot_kinase_dom"/>
</dbReference>